<name>A0A640UKI3_9ACTN</name>
<comment type="caution">
    <text evidence="1">The sequence shown here is derived from an EMBL/GenBank/DDBJ whole genome shotgun (WGS) entry which is preliminary data.</text>
</comment>
<evidence type="ECO:0000313" key="2">
    <source>
        <dbReference type="Proteomes" id="UP000431826"/>
    </source>
</evidence>
<dbReference type="EMBL" id="BLIR01000001">
    <property type="protein sequence ID" value="GFE35852.1"/>
    <property type="molecule type" value="Genomic_DNA"/>
</dbReference>
<sequence>MDWEGWGTAPSGHDAAALYLHSLSVPDLAERVRQEFSHMLDTSTGRVGELTAFAKLSRSGWLSTGRMSWRTVI</sequence>
<accession>A0A640UKI3</accession>
<protein>
    <submittedName>
        <fullName evidence="1">Uncharacterized protein</fullName>
    </submittedName>
</protein>
<dbReference type="Proteomes" id="UP000431826">
    <property type="component" value="Unassembled WGS sequence"/>
</dbReference>
<proteinExistence type="predicted"/>
<keyword evidence="2" id="KW-1185">Reference proteome</keyword>
<evidence type="ECO:0000313" key="1">
    <source>
        <dbReference type="EMBL" id="GFE35852.1"/>
    </source>
</evidence>
<dbReference type="AlphaFoldDB" id="A0A640UKI3"/>
<reference evidence="1 2" key="1">
    <citation type="submission" date="2019-12" db="EMBL/GenBank/DDBJ databases">
        <title>Whole genome shotgun sequence of Streptomyces tubercidicus NBRC 13090.</title>
        <authorList>
            <person name="Ichikawa N."/>
            <person name="Kimura A."/>
            <person name="Kitahashi Y."/>
            <person name="Komaki H."/>
            <person name="Tamura T."/>
        </authorList>
    </citation>
    <scope>NUCLEOTIDE SEQUENCE [LARGE SCALE GENOMIC DNA]</scope>
    <source>
        <strain evidence="1 2">NBRC 13090</strain>
    </source>
</reference>
<organism evidence="1 2">
    <name type="scientific">Streptomyces tubercidicus</name>
    <dbReference type="NCBI Taxonomy" id="47759"/>
    <lineage>
        <taxon>Bacteria</taxon>
        <taxon>Bacillati</taxon>
        <taxon>Actinomycetota</taxon>
        <taxon>Actinomycetes</taxon>
        <taxon>Kitasatosporales</taxon>
        <taxon>Streptomycetaceae</taxon>
        <taxon>Streptomyces</taxon>
    </lineage>
</organism>
<gene>
    <name evidence="1" type="ORF">Stube_05250</name>
</gene>